<proteinExistence type="predicted"/>
<evidence type="ECO:0000313" key="2">
    <source>
        <dbReference type="EMBL" id="GAA3889128.1"/>
    </source>
</evidence>
<accession>A0ABP7KVJ7</accession>
<keyword evidence="1" id="KW-1133">Transmembrane helix</keyword>
<feature type="transmembrane region" description="Helical" evidence="1">
    <location>
        <begin position="6"/>
        <end position="38"/>
    </location>
</feature>
<keyword evidence="1" id="KW-0812">Transmembrane</keyword>
<reference evidence="3" key="1">
    <citation type="journal article" date="2019" name="Int. J. Syst. Evol. Microbiol.">
        <title>The Global Catalogue of Microorganisms (GCM) 10K type strain sequencing project: providing services to taxonomists for standard genome sequencing and annotation.</title>
        <authorList>
            <consortium name="The Broad Institute Genomics Platform"/>
            <consortium name="The Broad Institute Genome Sequencing Center for Infectious Disease"/>
            <person name="Wu L."/>
            <person name="Ma J."/>
        </authorList>
    </citation>
    <scope>NUCLEOTIDE SEQUENCE [LARGE SCALE GENOMIC DNA]</scope>
    <source>
        <strain evidence="3">JCM 17543</strain>
    </source>
</reference>
<dbReference type="EMBL" id="BAABBM010000001">
    <property type="protein sequence ID" value="GAA3889128.1"/>
    <property type="molecule type" value="Genomic_DNA"/>
</dbReference>
<protein>
    <submittedName>
        <fullName evidence="2">Uncharacterized protein</fullName>
    </submittedName>
</protein>
<dbReference type="Proteomes" id="UP001500827">
    <property type="component" value="Unassembled WGS sequence"/>
</dbReference>
<keyword evidence="3" id="KW-1185">Reference proteome</keyword>
<keyword evidence="1" id="KW-0472">Membrane</keyword>
<evidence type="ECO:0000256" key="1">
    <source>
        <dbReference type="SAM" id="Phobius"/>
    </source>
</evidence>
<evidence type="ECO:0000313" key="3">
    <source>
        <dbReference type="Proteomes" id="UP001500827"/>
    </source>
</evidence>
<sequence>MIGVIIAIVIGILLLGIVLKILKIAIIVALCVGIFMLAQNKLGRNNDQGRIK</sequence>
<comment type="caution">
    <text evidence="2">The sequence shown here is derived from an EMBL/GenBank/DDBJ whole genome shotgun (WGS) entry which is preliminary data.</text>
</comment>
<gene>
    <name evidence="2" type="ORF">GCM10022276_05300</name>
</gene>
<name>A0ABP7KVJ7_9SPHN</name>
<organism evidence="2 3">
    <name type="scientific">Sphingomonas limnosediminicola</name>
    <dbReference type="NCBI Taxonomy" id="940133"/>
    <lineage>
        <taxon>Bacteria</taxon>
        <taxon>Pseudomonadati</taxon>
        <taxon>Pseudomonadota</taxon>
        <taxon>Alphaproteobacteria</taxon>
        <taxon>Sphingomonadales</taxon>
        <taxon>Sphingomonadaceae</taxon>
        <taxon>Sphingomonas</taxon>
    </lineage>
</organism>
<dbReference type="RefSeq" id="WP_344698148.1">
    <property type="nucleotide sequence ID" value="NZ_BAABBM010000001.1"/>
</dbReference>